<comment type="function">
    <text evidence="8">Catalyzes the GTP-dependent ribosomal translocation step during translation elongation. During this step, the ribosome changes from the pre-translocational (PRE) to the post-translocational (POST) state as the newly formed A-site-bound peptidyl-tRNA and P-site-bound deacylated tRNA move to the P and E sites, respectively. Catalyzes the coordinated movement of the two tRNA molecules, the mRNA and conformational changes in the ribosome.</text>
</comment>
<dbReference type="InterPro" id="IPR014721">
    <property type="entry name" value="Ribsml_uS5_D2-typ_fold_subgr"/>
</dbReference>
<comment type="similarity">
    <text evidence="9">Belongs to the GTP-binding elongation factor family. EF-G/EF-2 subfamily.</text>
</comment>
<dbReference type="Gene3D" id="3.30.70.870">
    <property type="entry name" value="Elongation Factor G (Translational Gtpase), domain 3"/>
    <property type="match status" value="1"/>
</dbReference>
<organism evidence="11 12">
    <name type="scientific">Aspergillus nanangensis</name>
    <dbReference type="NCBI Taxonomy" id="2582783"/>
    <lineage>
        <taxon>Eukaryota</taxon>
        <taxon>Fungi</taxon>
        <taxon>Dikarya</taxon>
        <taxon>Ascomycota</taxon>
        <taxon>Pezizomycotina</taxon>
        <taxon>Eurotiomycetes</taxon>
        <taxon>Eurotiomycetidae</taxon>
        <taxon>Eurotiales</taxon>
        <taxon>Aspergillaceae</taxon>
        <taxon>Aspergillus</taxon>
        <taxon>Aspergillus subgen. Circumdati</taxon>
    </lineage>
</organism>
<accession>A0AAD4GTL3</accession>
<dbReference type="GO" id="GO:0005739">
    <property type="term" value="C:mitochondrion"/>
    <property type="evidence" value="ECO:0007669"/>
    <property type="project" value="UniProtKB-SubCell"/>
</dbReference>
<dbReference type="NCBIfam" id="TIGR00231">
    <property type="entry name" value="small_GTP"/>
    <property type="match status" value="1"/>
</dbReference>
<keyword evidence="2 9" id="KW-0547">Nucleotide-binding</keyword>
<dbReference type="InterPro" id="IPR004540">
    <property type="entry name" value="Transl_elong_EFG/EF2"/>
</dbReference>
<dbReference type="CDD" id="cd16262">
    <property type="entry name" value="EFG_III"/>
    <property type="match status" value="1"/>
</dbReference>
<dbReference type="NCBIfam" id="NF009381">
    <property type="entry name" value="PRK12740.1-5"/>
    <property type="match status" value="1"/>
</dbReference>
<dbReference type="HAMAP" id="MF_00054_B">
    <property type="entry name" value="EF_G_EF_2_B"/>
    <property type="match status" value="1"/>
</dbReference>
<dbReference type="EMBL" id="VCAU01000043">
    <property type="protein sequence ID" value="KAF9888760.1"/>
    <property type="molecule type" value="Genomic_DNA"/>
</dbReference>
<dbReference type="GO" id="GO:0070125">
    <property type="term" value="P:mitochondrial translational elongation"/>
    <property type="evidence" value="ECO:0007669"/>
    <property type="project" value="UniProtKB-UniRule"/>
</dbReference>
<dbReference type="Gene3D" id="3.30.70.240">
    <property type="match status" value="1"/>
</dbReference>
<evidence type="ECO:0000313" key="12">
    <source>
        <dbReference type="Proteomes" id="UP001194746"/>
    </source>
</evidence>
<dbReference type="InterPro" id="IPR005517">
    <property type="entry name" value="Transl_elong_EFG/EF2_IV"/>
</dbReference>
<dbReference type="GO" id="GO:0003746">
    <property type="term" value="F:translation elongation factor activity"/>
    <property type="evidence" value="ECO:0007669"/>
    <property type="project" value="UniProtKB-UniRule"/>
</dbReference>
<proteinExistence type="inferred from homology"/>
<evidence type="ECO:0000256" key="3">
    <source>
        <dbReference type="ARBA" id="ARBA00022768"/>
    </source>
</evidence>
<comment type="subcellular location">
    <subcellularLocation>
        <location evidence="9">Mitochondrion</location>
    </subcellularLocation>
</comment>
<dbReference type="InterPro" id="IPR000795">
    <property type="entry name" value="T_Tr_GTP-bd_dom"/>
</dbReference>
<keyword evidence="6 9" id="KW-0496">Mitochondrion</keyword>
<feature type="binding site" evidence="9">
    <location>
        <begin position="185"/>
        <end position="189"/>
    </location>
    <ligand>
        <name>GTP</name>
        <dbReference type="ChEBI" id="CHEBI:37565"/>
    </ligand>
</feature>
<dbReference type="InterPro" id="IPR009022">
    <property type="entry name" value="EFG_III"/>
</dbReference>
<dbReference type="Gene3D" id="3.40.50.300">
    <property type="entry name" value="P-loop containing nucleotide triphosphate hydrolases"/>
    <property type="match status" value="1"/>
</dbReference>
<dbReference type="InterPro" id="IPR047872">
    <property type="entry name" value="EFG_IV"/>
</dbReference>
<keyword evidence="3 9" id="KW-0251">Elongation factor</keyword>
<dbReference type="CDD" id="cd01886">
    <property type="entry name" value="EF-G"/>
    <property type="match status" value="1"/>
</dbReference>
<comment type="pathway">
    <text evidence="9">Protein biosynthesis; polypeptide chain elongation.</text>
</comment>
<dbReference type="SUPFAM" id="SSF54980">
    <property type="entry name" value="EF-G C-terminal domain-like"/>
    <property type="match status" value="2"/>
</dbReference>
<comment type="similarity">
    <text evidence="1">Belongs to the TRAFAC class translation factor GTPase superfamily. Classic translation factor GTPase family. EF-G/EF-2 subfamily.</text>
</comment>
<feature type="binding site" evidence="9">
    <location>
        <begin position="109"/>
        <end position="116"/>
    </location>
    <ligand>
        <name>GTP</name>
        <dbReference type="ChEBI" id="CHEBI:37565"/>
    </ligand>
</feature>
<dbReference type="PROSITE" id="PS51722">
    <property type="entry name" value="G_TR_2"/>
    <property type="match status" value="1"/>
</dbReference>
<dbReference type="SUPFAM" id="SSF52540">
    <property type="entry name" value="P-loop containing nucleoside triphosphate hydrolases"/>
    <property type="match status" value="1"/>
</dbReference>
<keyword evidence="7 9" id="KW-0342">GTP-binding</keyword>
<dbReference type="InterPro" id="IPR005225">
    <property type="entry name" value="Small_GTP-bd"/>
</dbReference>
<dbReference type="InterPro" id="IPR020568">
    <property type="entry name" value="Ribosomal_Su5_D2-typ_SF"/>
</dbReference>
<feature type="binding site" evidence="9">
    <location>
        <begin position="239"/>
        <end position="242"/>
    </location>
    <ligand>
        <name>GTP</name>
        <dbReference type="ChEBI" id="CHEBI:37565"/>
    </ligand>
</feature>
<dbReference type="Proteomes" id="UP001194746">
    <property type="component" value="Unassembled WGS sequence"/>
</dbReference>
<dbReference type="FunFam" id="3.30.70.240:FF:000015">
    <property type="entry name" value="Elongation factor G, mitochondrial"/>
    <property type="match status" value="1"/>
</dbReference>
<comment type="function">
    <text evidence="9">Mitochondrial GTPase that catalyzes the GTP-dependent ribosomal translocation step during translation elongation. During this step, the ribosome changes from the pre-translocational (PRE) to the post-translocational (POST) state as the newly formed A-site-bound peptidyl-tRNA and P-site-bound deacylated tRNA move to the P and E sites, respectively. Catalyzes the coordinated movement of the two tRNA molecules, the mRNA and conformational changes in the ribosome.</text>
</comment>
<dbReference type="CDD" id="cd01434">
    <property type="entry name" value="EFG_mtEFG1_IV"/>
    <property type="match status" value="1"/>
</dbReference>
<dbReference type="PROSITE" id="PS00301">
    <property type="entry name" value="G_TR_1"/>
    <property type="match status" value="1"/>
</dbReference>
<dbReference type="Pfam" id="PF03764">
    <property type="entry name" value="EFG_IV"/>
    <property type="match status" value="1"/>
</dbReference>
<evidence type="ECO:0000256" key="1">
    <source>
        <dbReference type="ARBA" id="ARBA00005870"/>
    </source>
</evidence>
<protein>
    <recommendedName>
        <fullName evidence="9">Elongation factor G, mitochondrial</fullName>
        <shortName evidence="9">EF-Gmt</shortName>
    </recommendedName>
    <alternativeName>
        <fullName evidence="9">Elongation factor G 1, mitochondrial</fullName>
        <shortName evidence="9">mEF-G 1</shortName>
    </alternativeName>
    <alternativeName>
        <fullName evidence="9">Elongation factor G1</fullName>
    </alternativeName>
</protein>
<sequence length="801" mass="89049">MRYPTLARLPHRAIYGLARTPVRLHSQTFLAQRCASTAVLRSPIVVAPAYRSAVSRQFLQRRNASATASAVLEAAASSPENLTQEAIIEHLDPIEAERLSRIRNIGIAAHIDSGKTTCTERVLFYTGRIGAIHEVRGGDKVGAKMDSMDLEREKGITIQSAATFCDWVKKDKDGKDQKYHFNLIDTPGHIDFTIEVERALRVLDGAVMILCAVSGVQSQTMTVDRQMRRYNVPRISFINKMDRMGANPFKAIDQINQKLKIPAAAVQVPIGAEDEFKGVVDLFRMKAIYNVGPSGEELQEAEIPENLKDVVEERKNMLIETLADVDDEIAELFLSEIVPTETQLRDAVRRATIALKFTPVFMGSALANKSVQPMLDGVVDFLPNPAEVQNLALDKKRNEASVKLVPYNSLPMVGLAFKLEESNFGQLTYIRVYQGTLRKGANVFNARNDKKVKIPRIVRMHSNEMEEVTEVGAGEICAVFGVECASGDTFTDGQLGYTMSSMFVPEPVISLSIKPKNNKDGVKFSKAMARFQREDPTFRVTYDVESEQTLISGMGELHLDIYIERMRREYGVDCETGPPQVAYRETIGNFTEFDHLLRKQSGGPGDYARVVGHMEPTEKLEENVFEQQIVGGSISEKFLFACEKGFHLACEKGPLIGHKVLGTKMLINDGATHMTDSSEMSFKNATQQAFRKAFMESQPAVLEPLMKTVVTAPAEFQGDVIALLNKRNATINDSDVGVDEVTVYADCSLNGMFGFSSHLRAATQGKGEYTMEFSHYEKATGQLQKELIAKYQKAQADRHKK</sequence>
<evidence type="ECO:0000256" key="5">
    <source>
        <dbReference type="ARBA" id="ARBA00022946"/>
    </source>
</evidence>
<evidence type="ECO:0000256" key="8">
    <source>
        <dbReference type="ARBA" id="ARBA00024731"/>
    </source>
</evidence>
<dbReference type="Gene3D" id="3.30.230.10">
    <property type="match status" value="1"/>
</dbReference>
<dbReference type="FunFam" id="3.30.70.870:FF:000001">
    <property type="entry name" value="Elongation factor G"/>
    <property type="match status" value="1"/>
</dbReference>
<keyword evidence="5" id="KW-0809">Transit peptide</keyword>
<feature type="domain" description="Tr-type G" evidence="10">
    <location>
        <begin position="100"/>
        <end position="386"/>
    </location>
</feature>
<dbReference type="GO" id="GO:0003924">
    <property type="term" value="F:GTPase activity"/>
    <property type="evidence" value="ECO:0007669"/>
    <property type="project" value="UniProtKB-UniRule"/>
</dbReference>
<dbReference type="Pfam" id="PF03144">
    <property type="entry name" value="GTP_EFTU_D2"/>
    <property type="match status" value="1"/>
</dbReference>
<dbReference type="GO" id="GO:0005525">
    <property type="term" value="F:GTP binding"/>
    <property type="evidence" value="ECO:0007669"/>
    <property type="project" value="UniProtKB-UniRule"/>
</dbReference>
<dbReference type="SMART" id="SM00889">
    <property type="entry name" value="EFG_IV"/>
    <property type="match status" value="1"/>
</dbReference>
<dbReference type="FunFam" id="2.40.30.10:FF:000022">
    <property type="entry name" value="Elongation factor G, mitochondrial"/>
    <property type="match status" value="1"/>
</dbReference>
<dbReference type="SUPFAM" id="SSF50447">
    <property type="entry name" value="Translation proteins"/>
    <property type="match status" value="1"/>
</dbReference>
<dbReference type="PRINTS" id="PR00315">
    <property type="entry name" value="ELONGATNFCT"/>
</dbReference>
<dbReference type="InterPro" id="IPR000640">
    <property type="entry name" value="EFG_V-like"/>
</dbReference>
<dbReference type="SUPFAM" id="SSF54211">
    <property type="entry name" value="Ribosomal protein S5 domain 2-like"/>
    <property type="match status" value="1"/>
</dbReference>
<evidence type="ECO:0000313" key="11">
    <source>
        <dbReference type="EMBL" id="KAF9888760.1"/>
    </source>
</evidence>
<evidence type="ECO:0000259" key="10">
    <source>
        <dbReference type="PROSITE" id="PS51722"/>
    </source>
</evidence>
<dbReference type="SMART" id="SM00838">
    <property type="entry name" value="EFG_C"/>
    <property type="match status" value="1"/>
</dbReference>
<dbReference type="Pfam" id="PF14492">
    <property type="entry name" value="EFG_III"/>
    <property type="match status" value="1"/>
</dbReference>
<dbReference type="InterPro" id="IPR004161">
    <property type="entry name" value="EFTu-like_2"/>
</dbReference>
<evidence type="ECO:0000256" key="7">
    <source>
        <dbReference type="ARBA" id="ARBA00023134"/>
    </source>
</evidence>
<dbReference type="PANTHER" id="PTHR43636">
    <property type="entry name" value="ELONGATION FACTOR G, MITOCHONDRIAL"/>
    <property type="match status" value="1"/>
</dbReference>
<dbReference type="Gene3D" id="2.40.30.10">
    <property type="entry name" value="Translation factors"/>
    <property type="match status" value="1"/>
</dbReference>
<dbReference type="Pfam" id="PF00679">
    <property type="entry name" value="EFG_C"/>
    <property type="match status" value="1"/>
</dbReference>
<reference evidence="11" key="1">
    <citation type="journal article" date="2019" name="Beilstein J. Org. Chem.">
        <title>Nanangenines: drimane sesquiterpenoids as the dominant metabolite cohort of a novel Australian fungus, Aspergillus nanangensis.</title>
        <authorList>
            <person name="Lacey H.J."/>
            <person name="Gilchrist C.L.M."/>
            <person name="Crombie A."/>
            <person name="Kalaitzis J.A."/>
            <person name="Vuong D."/>
            <person name="Rutledge P.J."/>
            <person name="Turner P."/>
            <person name="Pitt J.I."/>
            <person name="Lacey E."/>
            <person name="Chooi Y.H."/>
            <person name="Piggott A.M."/>
        </authorList>
    </citation>
    <scope>NUCLEOTIDE SEQUENCE</scope>
    <source>
        <strain evidence="11">MST-FP2251</strain>
    </source>
</reference>
<evidence type="ECO:0000256" key="6">
    <source>
        <dbReference type="ARBA" id="ARBA00023128"/>
    </source>
</evidence>
<dbReference type="InterPro" id="IPR027417">
    <property type="entry name" value="P-loop_NTPase"/>
</dbReference>
<comment type="caution">
    <text evidence="11">The sequence shown here is derived from an EMBL/GenBank/DDBJ whole genome shotgun (WGS) entry which is preliminary data.</text>
</comment>
<dbReference type="InterPro" id="IPR035647">
    <property type="entry name" value="EFG_III/V"/>
</dbReference>
<dbReference type="InterPro" id="IPR031157">
    <property type="entry name" value="G_TR_CS"/>
</dbReference>
<dbReference type="Pfam" id="PF00009">
    <property type="entry name" value="GTP_EFTU"/>
    <property type="match status" value="1"/>
</dbReference>
<gene>
    <name evidence="9 11" type="primary">MEF1</name>
    <name evidence="11" type="ORF">FE257_008335</name>
</gene>
<reference evidence="11" key="2">
    <citation type="submission" date="2020-02" db="EMBL/GenBank/DDBJ databases">
        <authorList>
            <person name="Gilchrist C.L.M."/>
            <person name="Chooi Y.-H."/>
        </authorList>
    </citation>
    <scope>NUCLEOTIDE SEQUENCE</scope>
    <source>
        <strain evidence="11">MST-FP2251</strain>
    </source>
</reference>
<dbReference type="PANTHER" id="PTHR43636:SF2">
    <property type="entry name" value="ELONGATION FACTOR G, MITOCHONDRIAL"/>
    <property type="match status" value="1"/>
</dbReference>
<name>A0AAD4GTL3_ASPNN</name>
<evidence type="ECO:0000256" key="4">
    <source>
        <dbReference type="ARBA" id="ARBA00022917"/>
    </source>
</evidence>
<keyword evidence="12" id="KW-1185">Reference proteome</keyword>
<keyword evidence="4 9" id="KW-0648">Protein biosynthesis</keyword>
<dbReference type="FunFam" id="3.40.50.300:FF:000558">
    <property type="entry name" value="Elongation factor G, mitochondrial"/>
    <property type="match status" value="1"/>
</dbReference>
<evidence type="ECO:0000256" key="9">
    <source>
        <dbReference type="HAMAP-Rule" id="MF_03061"/>
    </source>
</evidence>
<dbReference type="AlphaFoldDB" id="A0AAD4GTL3"/>
<dbReference type="InterPro" id="IPR041095">
    <property type="entry name" value="EFG_II"/>
</dbReference>
<evidence type="ECO:0000256" key="2">
    <source>
        <dbReference type="ARBA" id="ARBA00022741"/>
    </source>
</evidence>
<dbReference type="InterPro" id="IPR009000">
    <property type="entry name" value="Transl_B-barrel_sf"/>
</dbReference>
<dbReference type="CDD" id="cd04091">
    <property type="entry name" value="mtEFG1_II_like"/>
    <property type="match status" value="1"/>
</dbReference>
<dbReference type="NCBIfam" id="TIGR00484">
    <property type="entry name" value="EF-G"/>
    <property type="match status" value="1"/>
</dbReference>